<evidence type="ECO:0000259" key="11">
    <source>
        <dbReference type="Pfam" id="PF02870"/>
    </source>
</evidence>
<evidence type="ECO:0000256" key="3">
    <source>
        <dbReference type="ARBA" id="ARBA00022490"/>
    </source>
</evidence>
<evidence type="ECO:0000256" key="1">
    <source>
        <dbReference type="ARBA" id="ARBA00001286"/>
    </source>
</evidence>
<comment type="function">
    <text evidence="9">Involved in the cellular defense against the biological effects of O6-methylguanine (O6-MeG) and O4-methylthymine (O4-MeT) in DNA. Repairs the methylated nucleobase in DNA by stoichiometrically transferring the methyl group to a cysteine residue in the enzyme. This is a suicide reaction: the enzyme is irreversibly inactivated.</text>
</comment>
<sequence>MTIYTTINSPVGDLTLSAVAGRLTGLLFEDNRYPPDREGWRRDDADSALRAACAQLEEYFAGRRKGFQLPMNSKGTEFQQKVWAALLEIPFGETRSYGEQARLIGDHKAVRAVGLANGRNPIPIIVPCHRVIGADGSMTGFGGGIERKKWLLAHEARFRSKTLFD</sequence>
<comment type="miscellaneous">
    <text evidence="9">This enzyme catalyzes only one turnover and therefore is not strictly catalytic. According to one definition, an enzyme is a biocatalyst that acts repeatedly and over many reaction cycles.</text>
</comment>
<evidence type="ECO:0000256" key="9">
    <source>
        <dbReference type="HAMAP-Rule" id="MF_00772"/>
    </source>
</evidence>
<dbReference type="PANTHER" id="PTHR10815">
    <property type="entry name" value="METHYLATED-DNA--PROTEIN-CYSTEINE METHYLTRANSFERASE"/>
    <property type="match status" value="1"/>
</dbReference>
<comment type="catalytic activity">
    <reaction evidence="1 9">
        <text>a 4-O-methyl-thymidine in DNA + L-cysteinyl-[protein] = a thymidine in DNA + S-methyl-L-cysteinyl-[protein]</text>
        <dbReference type="Rhea" id="RHEA:53428"/>
        <dbReference type="Rhea" id="RHEA-COMP:10131"/>
        <dbReference type="Rhea" id="RHEA-COMP:10132"/>
        <dbReference type="Rhea" id="RHEA-COMP:13555"/>
        <dbReference type="Rhea" id="RHEA-COMP:13556"/>
        <dbReference type="ChEBI" id="CHEBI:29950"/>
        <dbReference type="ChEBI" id="CHEBI:82612"/>
        <dbReference type="ChEBI" id="CHEBI:137386"/>
        <dbReference type="ChEBI" id="CHEBI:137387"/>
        <dbReference type="EC" id="2.1.1.63"/>
    </reaction>
</comment>
<dbReference type="PANTHER" id="PTHR10815:SF5">
    <property type="entry name" value="METHYLATED-DNA--PROTEIN-CYSTEINE METHYLTRANSFERASE"/>
    <property type="match status" value="1"/>
</dbReference>
<dbReference type="FunCoup" id="A0A3N0V0G5">
    <property type="interactions" value="113"/>
</dbReference>
<comment type="subcellular location">
    <subcellularLocation>
        <location evidence="9">Cytoplasm</location>
    </subcellularLocation>
</comment>
<keyword evidence="7 9" id="KW-0234">DNA repair</keyword>
<dbReference type="EC" id="2.1.1.63" evidence="9"/>
<comment type="caution">
    <text evidence="12">The sequence shown here is derived from an EMBL/GenBank/DDBJ whole genome shotgun (WGS) entry which is preliminary data.</text>
</comment>
<dbReference type="InterPro" id="IPR036631">
    <property type="entry name" value="MGMT_N_sf"/>
</dbReference>
<dbReference type="GO" id="GO:0005737">
    <property type="term" value="C:cytoplasm"/>
    <property type="evidence" value="ECO:0007669"/>
    <property type="project" value="UniProtKB-SubCell"/>
</dbReference>
<reference evidence="12 13" key="1">
    <citation type="submission" date="2018-10" db="EMBL/GenBank/DDBJ databases">
        <authorList>
            <person name="Chen W.-M."/>
        </authorList>
    </citation>
    <scope>NUCLEOTIDE SEQUENCE [LARGE SCALE GENOMIC DNA]</scope>
    <source>
        <strain evidence="12 13">THS-13</strain>
    </source>
</reference>
<dbReference type="PROSITE" id="PS00374">
    <property type="entry name" value="MGMT"/>
    <property type="match status" value="1"/>
</dbReference>
<organism evidence="12 13">
    <name type="scientific">Stagnimonas aquatica</name>
    <dbReference type="NCBI Taxonomy" id="2689987"/>
    <lineage>
        <taxon>Bacteria</taxon>
        <taxon>Pseudomonadati</taxon>
        <taxon>Pseudomonadota</taxon>
        <taxon>Gammaproteobacteria</taxon>
        <taxon>Nevskiales</taxon>
        <taxon>Nevskiaceae</taxon>
        <taxon>Stagnimonas</taxon>
    </lineage>
</organism>
<dbReference type="SUPFAM" id="SSF53155">
    <property type="entry name" value="Methylated DNA-protein cysteine methyltransferase domain"/>
    <property type="match status" value="1"/>
</dbReference>
<dbReference type="EMBL" id="RJVO01000010">
    <property type="protein sequence ID" value="ROH85968.1"/>
    <property type="molecule type" value="Genomic_DNA"/>
</dbReference>
<dbReference type="NCBIfam" id="TIGR00589">
    <property type="entry name" value="ogt"/>
    <property type="match status" value="1"/>
</dbReference>
<dbReference type="InterPro" id="IPR008332">
    <property type="entry name" value="MethylG_MeTrfase_N"/>
</dbReference>
<keyword evidence="13" id="KW-1185">Reference proteome</keyword>
<dbReference type="Gene3D" id="1.10.10.10">
    <property type="entry name" value="Winged helix-like DNA-binding domain superfamily/Winged helix DNA-binding domain"/>
    <property type="match status" value="1"/>
</dbReference>
<dbReference type="CDD" id="cd06445">
    <property type="entry name" value="ATase"/>
    <property type="match status" value="1"/>
</dbReference>
<evidence type="ECO:0000256" key="8">
    <source>
        <dbReference type="ARBA" id="ARBA00049348"/>
    </source>
</evidence>
<feature type="domain" description="Methylguanine DNA methyltransferase ribonuclease-like" evidence="11">
    <location>
        <begin position="3"/>
        <end position="71"/>
    </location>
</feature>
<evidence type="ECO:0000256" key="7">
    <source>
        <dbReference type="ARBA" id="ARBA00023204"/>
    </source>
</evidence>
<evidence type="ECO:0000256" key="4">
    <source>
        <dbReference type="ARBA" id="ARBA00022603"/>
    </source>
</evidence>
<dbReference type="InterPro" id="IPR036217">
    <property type="entry name" value="MethylDNA_cys_MeTrfase_DNAb"/>
</dbReference>
<protein>
    <recommendedName>
        <fullName evidence="9">Methylated-DNA--protein-cysteine methyltransferase</fullName>
        <ecNumber evidence="9">2.1.1.63</ecNumber>
    </recommendedName>
    <alternativeName>
        <fullName evidence="9">6-O-methylguanine-DNA methyltransferase</fullName>
        <shortName evidence="9">MGMT</shortName>
    </alternativeName>
    <alternativeName>
        <fullName evidence="9">O-6-methylguanine-DNA-alkyltransferase</fullName>
    </alternativeName>
</protein>
<dbReference type="Gene3D" id="3.30.160.70">
    <property type="entry name" value="Methylated DNA-protein cysteine methyltransferase domain"/>
    <property type="match status" value="1"/>
</dbReference>
<feature type="active site" description="Nucleophile; methyl group acceptor" evidence="9">
    <location>
        <position position="128"/>
    </location>
</feature>
<name>A0A3N0V0G5_9GAMM</name>
<evidence type="ECO:0000259" key="10">
    <source>
        <dbReference type="Pfam" id="PF01035"/>
    </source>
</evidence>
<evidence type="ECO:0000256" key="2">
    <source>
        <dbReference type="ARBA" id="ARBA00008711"/>
    </source>
</evidence>
<dbReference type="GO" id="GO:0003908">
    <property type="term" value="F:methylated-DNA-[protein]-cysteine S-methyltransferase activity"/>
    <property type="evidence" value="ECO:0007669"/>
    <property type="project" value="UniProtKB-UniRule"/>
</dbReference>
<dbReference type="Proteomes" id="UP000282106">
    <property type="component" value="Unassembled WGS sequence"/>
</dbReference>
<dbReference type="FunFam" id="1.10.10.10:FF:000214">
    <property type="entry name" value="Methylated-DNA--protein-cysteine methyltransferase"/>
    <property type="match status" value="1"/>
</dbReference>
<dbReference type="RefSeq" id="WP_123212977.1">
    <property type="nucleotide sequence ID" value="NZ_RJVO01000010.1"/>
</dbReference>
<comment type="similarity">
    <text evidence="2 9">Belongs to the MGMT family.</text>
</comment>
<accession>A0A3N0V0G5</accession>
<dbReference type="Pfam" id="PF01035">
    <property type="entry name" value="DNA_binding_1"/>
    <property type="match status" value="1"/>
</dbReference>
<dbReference type="Pfam" id="PF02870">
    <property type="entry name" value="Methyltransf_1N"/>
    <property type="match status" value="1"/>
</dbReference>
<keyword evidence="6 9" id="KW-0227">DNA damage</keyword>
<evidence type="ECO:0000313" key="12">
    <source>
        <dbReference type="EMBL" id="ROH85968.1"/>
    </source>
</evidence>
<dbReference type="InterPro" id="IPR014048">
    <property type="entry name" value="MethylDNA_cys_MeTrfase_DNA-bd"/>
</dbReference>
<keyword evidence="5 9" id="KW-0808">Transferase</keyword>
<dbReference type="AlphaFoldDB" id="A0A3N0V0G5"/>
<evidence type="ECO:0000256" key="5">
    <source>
        <dbReference type="ARBA" id="ARBA00022679"/>
    </source>
</evidence>
<dbReference type="GO" id="GO:0032259">
    <property type="term" value="P:methylation"/>
    <property type="evidence" value="ECO:0007669"/>
    <property type="project" value="UniProtKB-KW"/>
</dbReference>
<evidence type="ECO:0000256" key="6">
    <source>
        <dbReference type="ARBA" id="ARBA00022763"/>
    </source>
</evidence>
<feature type="domain" description="Methylated-DNA-[protein]-cysteine S-methyltransferase DNA binding" evidence="10">
    <location>
        <begin position="77"/>
        <end position="156"/>
    </location>
</feature>
<evidence type="ECO:0000313" key="13">
    <source>
        <dbReference type="Proteomes" id="UP000282106"/>
    </source>
</evidence>
<proteinExistence type="inferred from homology"/>
<gene>
    <name evidence="12" type="ORF">ED208_16215</name>
</gene>
<dbReference type="InterPro" id="IPR001497">
    <property type="entry name" value="MethylDNA_cys_MeTrfase_AS"/>
</dbReference>
<dbReference type="InParanoid" id="A0A3N0V0G5"/>
<keyword evidence="4 9" id="KW-0489">Methyltransferase</keyword>
<dbReference type="InterPro" id="IPR036388">
    <property type="entry name" value="WH-like_DNA-bd_sf"/>
</dbReference>
<dbReference type="GO" id="GO:0006307">
    <property type="term" value="P:DNA alkylation repair"/>
    <property type="evidence" value="ECO:0007669"/>
    <property type="project" value="UniProtKB-UniRule"/>
</dbReference>
<keyword evidence="3 9" id="KW-0963">Cytoplasm</keyword>
<dbReference type="HAMAP" id="MF_00772">
    <property type="entry name" value="OGT"/>
    <property type="match status" value="1"/>
</dbReference>
<dbReference type="InterPro" id="IPR023546">
    <property type="entry name" value="MGMT"/>
</dbReference>
<dbReference type="SUPFAM" id="SSF46767">
    <property type="entry name" value="Methylated DNA-protein cysteine methyltransferase, C-terminal domain"/>
    <property type="match status" value="1"/>
</dbReference>
<comment type="catalytic activity">
    <reaction evidence="8 9">
        <text>a 6-O-methyl-2'-deoxyguanosine in DNA + L-cysteinyl-[protein] = S-methyl-L-cysteinyl-[protein] + a 2'-deoxyguanosine in DNA</text>
        <dbReference type="Rhea" id="RHEA:24000"/>
        <dbReference type="Rhea" id="RHEA-COMP:10131"/>
        <dbReference type="Rhea" id="RHEA-COMP:10132"/>
        <dbReference type="Rhea" id="RHEA-COMP:11367"/>
        <dbReference type="Rhea" id="RHEA-COMP:11368"/>
        <dbReference type="ChEBI" id="CHEBI:29950"/>
        <dbReference type="ChEBI" id="CHEBI:82612"/>
        <dbReference type="ChEBI" id="CHEBI:85445"/>
        <dbReference type="ChEBI" id="CHEBI:85448"/>
        <dbReference type="EC" id="2.1.1.63"/>
    </reaction>
</comment>